<organism evidence="7 8">
    <name type="scientific">Glycine soja</name>
    <name type="common">Wild soybean</name>
    <dbReference type="NCBI Taxonomy" id="3848"/>
    <lineage>
        <taxon>Eukaryota</taxon>
        <taxon>Viridiplantae</taxon>
        <taxon>Streptophyta</taxon>
        <taxon>Embryophyta</taxon>
        <taxon>Tracheophyta</taxon>
        <taxon>Spermatophyta</taxon>
        <taxon>Magnoliopsida</taxon>
        <taxon>eudicotyledons</taxon>
        <taxon>Gunneridae</taxon>
        <taxon>Pentapetalae</taxon>
        <taxon>rosids</taxon>
        <taxon>fabids</taxon>
        <taxon>Fabales</taxon>
        <taxon>Fabaceae</taxon>
        <taxon>Papilionoideae</taxon>
        <taxon>50 kb inversion clade</taxon>
        <taxon>NPAAA clade</taxon>
        <taxon>indigoferoid/millettioid clade</taxon>
        <taxon>Phaseoleae</taxon>
        <taxon>Glycine</taxon>
        <taxon>Glycine subgen. Soja</taxon>
    </lineage>
</organism>
<feature type="transmembrane region" description="Helical" evidence="6">
    <location>
        <begin position="97"/>
        <end position="118"/>
    </location>
</feature>
<keyword evidence="8" id="KW-1185">Reference proteome</keyword>
<evidence type="ECO:0000256" key="2">
    <source>
        <dbReference type="ARBA" id="ARBA00005982"/>
    </source>
</evidence>
<dbReference type="PANTHER" id="PTHR11654">
    <property type="entry name" value="OLIGOPEPTIDE TRANSPORTER-RELATED"/>
    <property type="match status" value="1"/>
</dbReference>
<feature type="transmembrane region" description="Helical" evidence="6">
    <location>
        <begin position="452"/>
        <end position="471"/>
    </location>
</feature>
<dbReference type="EMBL" id="QZWG01000011">
    <property type="protein sequence ID" value="RZB81890.1"/>
    <property type="molecule type" value="Genomic_DNA"/>
</dbReference>
<feature type="transmembrane region" description="Helical" evidence="6">
    <location>
        <begin position="399"/>
        <end position="420"/>
    </location>
</feature>
<evidence type="ECO:0000256" key="1">
    <source>
        <dbReference type="ARBA" id="ARBA00004141"/>
    </source>
</evidence>
<dbReference type="GO" id="GO:0016020">
    <property type="term" value="C:membrane"/>
    <property type="evidence" value="ECO:0007669"/>
    <property type="project" value="UniProtKB-SubCell"/>
</dbReference>
<accession>A0A445I768</accession>
<keyword evidence="5 6" id="KW-0472">Membrane</keyword>
<dbReference type="Gene3D" id="1.20.1250.20">
    <property type="entry name" value="MFS general substrate transporter like domains"/>
    <property type="match status" value="1"/>
</dbReference>
<evidence type="ECO:0000313" key="7">
    <source>
        <dbReference type="EMBL" id="RZB81890.1"/>
    </source>
</evidence>
<dbReference type="AlphaFoldDB" id="A0A445I768"/>
<feature type="transmembrane region" description="Helical" evidence="6">
    <location>
        <begin position="192"/>
        <end position="212"/>
    </location>
</feature>
<dbReference type="InterPro" id="IPR036259">
    <property type="entry name" value="MFS_trans_sf"/>
</dbReference>
<name>A0A445I768_GLYSO</name>
<reference evidence="7 8" key="1">
    <citation type="submission" date="2018-09" db="EMBL/GenBank/DDBJ databases">
        <title>A high-quality reference genome of wild soybean provides a powerful tool to mine soybean genomes.</title>
        <authorList>
            <person name="Xie M."/>
            <person name="Chung C.Y.L."/>
            <person name="Li M.-W."/>
            <person name="Wong F.-L."/>
            <person name="Chan T.-F."/>
            <person name="Lam H.-M."/>
        </authorList>
    </citation>
    <scope>NUCLEOTIDE SEQUENCE [LARGE SCALE GENOMIC DNA]</scope>
    <source>
        <strain evidence="8">cv. W05</strain>
        <tissue evidence="7">Hypocotyl of etiolated seedlings</tissue>
    </source>
</reference>
<dbReference type="PROSITE" id="PS01022">
    <property type="entry name" value="PTR2_1"/>
    <property type="match status" value="1"/>
</dbReference>
<feature type="transmembrane region" description="Helical" evidence="6">
    <location>
        <begin position="529"/>
        <end position="554"/>
    </location>
</feature>
<gene>
    <name evidence="7" type="ORF">D0Y65_031217</name>
</gene>
<evidence type="ECO:0000313" key="8">
    <source>
        <dbReference type="Proteomes" id="UP000289340"/>
    </source>
</evidence>
<dbReference type="Gramene" id="XM_028334499.1">
    <property type="protein sequence ID" value="XP_028190300.1"/>
    <property type="gene ID" value="LOC114376400"/>
</dbReference>
<dbReference type="InterPro" id="IPR018456">
    <property type="entry name" value="PTR2_symporter_CS"/>
</dbReference>
<comment type="similarity">
    <text evidence="2">Belongs to the major facilitator superfamily. Proton-dependent oligopeptide transporter (POT/PTR) (TC 2.A.17) family.</text>
</comment>
<evidence type="ECO:0000256" key="4">
    <source>
        <dbReference type="ARBA" id="ARBA00022989"/>
    </source>
</evidence>
<protein>
    <submittedName>
        <fullName evidence="7">Protein NRT1/ PTR FAMILY 5.4</fullName>
    </submittedName>
</protein>
<feature type="transmembrane region" description="Helical" evidence="6">
    <location>
        <begin position="72"/>
        <end position="91"/>
    </location>
</feature>
<evidence type="ECO:0000256" key="5">
    <source>
        <dbReference type="ARBA" id="ARBA00023136"/>
    </source>
</evidence>
<evidence type="ECO:0000256" key="3">
    <source>
        <dbReference type="ARBA" id="ARBA00022692"/>
    </source>
</evidence>
<feature type="transmembrane region" description="Helical" evidence="6">
    <location>
        <begin position="483"/>
        <end position="509"/>
    </location>
</feature>
<comment type="subcellular location">
    <subcellularLocation>
        <location evidence="1">Membrane</location>
        <topology evidence="1">Multi-pass membrane protein</topology>
    </subcellularLocation>
</comment>
<dbReference type="GO" id="GO:0006857">
    <property type="term" value="P:oligopeptide transport"/>
    <property type="evidence" value="ECO:0007669"/>
    <property type="project" value="InterPro"/>
</dbReference>
<comment type="caution">
    <text evidence="7">The sequence shown here is derived from an EMBL/GenBank/DDBJ whole genome shotgun (WGS) entry which is preliminary data.</text>
</comment>
<feature type="transmembrane region" description="Helical" evidence="6">
    <location>
        <begin position="167"/>
        <end position="186"/>
    </location>
</feature>
<dbReference type="SUPFAM" id="SSF103473">
    <property type="entry name" value="MFS general substrate transporter"/>
    <property type="match status" value="1"/>
</dbReference>
<evidence type="ECO:0000256" key="6">
    <source>
        <dbReference type="SAM" id="Phobius"/>
    </source>
</evidence>
<feature type="transmembrane region" description="Helical" evidence="6">
    <location>
        <begin position="362"/>
        <end position="379"/>
    </location>
</feature>
<sequence length="579" mass="64315">MADGSSSNTKRNSLILHHPTNLKGGWNAAIFIIFVEFAERFAYQGLASNLIQYLTNVLNEPITQAAKDVNTWVGASSLFPLLGGFIADSYLGRFNTILLSSVIYFAGMVFLTLSVTAFKHKLLFFLALYVLAIGDGGHKPCVQTFAADQFDEDTPEEKDAKSSFFNWWYLGIVAGSTASVFVVIYLQDNVGWGVGLGVLAGVLALALALFLLGIKRYRKEGPAGSPFTRLAQVFVAAWRKWRVQATHGHYNFFHDEDEEHHEPHHHLHVQPKIHTLLHTHQYRFLDKAAIIDEIDAESKTRDPWRLCSLTQVEEVKLVLRLIPIWLSCLMFTVVQSQVHTFFIKQGATMERSIGPHFQVPPASLQGLVGVTILFAVPFYDRVFVPLARKITGKPTGITVLQRIGVGLFLSILNMVVSALVEDKRVGVAKEFGLIDDPKAVLPISIWWLLPQYMITGISDAFTIVGLQELFYDQMPESLRSLGAAAYISIVGVGSFVGNIVIIVVEAVTSRAGDGEKWLGNNLNRAHLDYFYWVLAGLSAVNLCVYVWLAIAYVYKKVDEGHLTSSDQQGSGHKKYKPGV</sequence>
<dbReference type="Proteomes" id="UP000289340">
    <property type="component" value="Chromosome 11"/>
</dbReference>
<dbReference type="GO" id="GO:0022857">
    <property type="term" value="F:transmembrane transporter activity"/>
    <property type="evidence" value="ECO:0007669"/>
    <property type="project" value="InterPro"/>
</dbReference>
<feature type="transmembrane region" description="Helical" evidence="6">
    <location>
        <begin position="321"/>
        <end position="342"/>
    </location>
</feature>
<keyword evidence="4 6" id="KW-1133">Transmembrane helix</keyword>
<dbReference type="Pfam" id="PF00854">
    <property type="entry name" value="PTR2"/>
    <property type="match status" value="1"/>
</dbReference>
<keyword evidence="3 6" id="KW-0812">Transmembrane</keyword>
<dbReference type="InterPro" id="IPR000109">
    <property type="entry name" value="POT_fam"/>
</dbReference>
<proteinExistence type="inferred from homology"/>